<comment type="caution">
    <text evidence="1">The sequence shown here is derived from an EMBL/GenBank/DDBJ whole genome shotgun (WGS) entry which is preliminary data.</text>
</comment>
<gene>
    <name evidence="1" type="ORF">FHS74_005433</name>
</gene>
<proteinExistence type="predicted"/>
<evidence type="ECO:0000313" key="2">
    <source>
        <dbReference type="Proteomes" id="UP000539175"/>
    </source>
</evidence>
<dbReference type="AlphaFoldDB" id="A0A7X0B348"/>
<evidence type="ECO:0000313" key="1">
    <source>
        <dbReference type="EMBL" id="MBB6254842.1"/>
    </source>
</evidence>
<dbReference type="Proteomes" id="UP000539175">
    <property type="component" value="Unassembled WGS sequence"/>
</dbReference>
<dbReference type="EMBL" id="JACIIZ010000020">
    <property type="protein sequence ID" value="MBB6254842.1"/>
    <property type="molecule type" value="Genomic_DNA"/>
</dbReference>
<reference evidence="1 2" key="1">
    <citation type="submission" date="2020-08" db="EMBL/GenBank/DDBJ databases">
        <title>Genomic Encyclopedia of Type Strains, Phase IV (KMG-IV): sequencing the most valuable type-strain genomes for metagenomic binning, comparative biology and taxonomic classification.</title>
        <authorList>
            <person name="Goeker M."/>
        </authorList>
    </citation>
    <scope>NUCLEOTIDE SEQUENCE [LARGE SCALE GENOMIC DNA]</scope>
    <source>
        <strain evidence="1 2">DSM 22198</strain>
    </source>
</reference>
<organism evidence="1 2">
    <name type="scientific">Nitrospirillum iridis</name>
    <dbReference type="NCBI Taxonomy" id="765888"/>
    <lineage>
        <taxon>Bacteria</taxon>
        <taxon>Pseudomonadati</taxon>
        <taxon>Pseudomonadota</taxon>
        <taxon>Alphaproteobacteria</taxon>
        <taxon>Rhodospirillales</taxon>
        <taxon>Azospirillaceae</taxon>
        <taxon>Nitrospirillum</taxon>
    </lineage>
</organism>
<dbReference type="RefSeq" id="WP_184807359.1">
    <property type="nucleotide sequence ID" value="NZ_JACIIZ010000020.1"/>
</dbReference>
<sequence length="262" mass="28894">MTSMYAYPLTNFQPAAVSSPRELTEIICWSRMQAEAGQDLASIVSRKELERSAGDGVFCWGVGNAASRAVAFHARDASEIDVVFSIMKSRPKQIDVAPTQVLIWRSYFDHNGTERSLPANSLITSRGGNGARTKESHYALMCRSETPLELGDFGPFDPAAYRNVSATGAPIGASQVTALLRRVNTECSNGAYRINLRAKFTKSYWVKLSDPIDLSHSKQALLKLSLADINSYSVDDWLDLISELRAHSGRTIVKAREQLSLF</sequence>
<accession>A0A7X0B348</accession>
<protein>
    <submittedName>
        <fullName evidence="1">Uncharacterized protein</fullName>
    </submittedName>
</protein>
<keyword evidence="2" id="KW-1185">Reference proteome</keyword>
<name>A0A7X0B348_9PROT</name>